<gene>
    <name evidence="3" type="ORF">CYJ61_00610</name>
</gene>
<protein>
    <submittedName>
        <fullName evidence="3">Uncharacterized protein</fullName>
    </submittedName>
</protein>
<feature type="compositionally biased region" description="Polar residues" evidence="1">
    <location>
        <begin position="1"/>
        <end position="10"/>
    </location>
</feature>
<keyword evidence="2" id="KW-0812">Transmembrane</keyword>
<evidence type="ECO:0000256" key="1">
    <source>
        <dbReference type="SAM" id="MobiDB-lite"/>
    </source>
</evidence>
<feature type="region of interest" description="Disordered" evidence="1">
    <location>
        <begin position="1"/>
        <end position="46"/>
    </location>
</feature>
<evidence type="ECO:0000313" key="4">
    <source>
        <dbReference type="Proteomes" id="UP000234905"/>
    </source>
</evidence>
<feature type="transmembrane region" description="Helical" evidence="2">
    <location>
        <begin position="69"/>
        <end position="90"/>
    </location>
</feature>
<dbReference type="AlphaFoldDB" id="A0AAP8IUC1"/>
<accession>A0AAP8IUC1</accession>
<evidence type="ECO:0000313" key="3">
    <source>
        <dbReference type="EMBL" id="PKZ59944.1"/>
    </source>
</evidence>
<comment type="caution">
    <text evidence="3">The sequence shown here is derived from an EMBL/GenBank/DDBJ whole genome shotgun (WGS) entry which is preliminary data.</text>
</comment>
<sequence length="195" mass="22265">MVLNMQNRVLRSSASSASAPAGRTKDNSTRKEYVHNSAPSAFNPSQRKSSAVLERFRKVMTWSNTRKVPLVNCMIIVIFMVVTLLTSLLLRTQMAEISFDQTAVQMRISRLHQDVEARQAKLDTLESELPARAQRMGMVPQQGSISIDLSDYAAKRKHGHSEKTKHEKQTNNSNKTQKQEQQNRQYQQKAKQEKH</sequence>
<dbReference type="Proteomes" id="UP000234905">
    <property type="component" value="Unassembled WGS sequence"/>
</dbReference>
<keyword evidence="2" id="KW-0472">Membrane</keyword>
<evidence type="ECO:0000256" key="2">
    <source>
        <dbReference type="SAM" id="Phobius"/>
    </source>
</evidence>
<feature type="compositionally biased region" description="Low complexity" evidence="1">
    <location>
        <begin position="175"/>
        <end position="189"/>
    </location>
</feature>
<proteinExistence type="predicted"/>
<organism evidence="3 4">
    <name type="scientific">Gardnerella vaginalis</name>
    <dbReference type="NCBI Taxonomy" id="2702"/>
    <lineage>
        <taxon>Bacteria</taxon>
        <taxon>Bacillati</taxon>
        <taxon>Actinomycetota</taxon>
        <taxon>Actinomycetes</taxon>
        <taxon>Bifidobacteriales</taxon>
        <taxon>Bifidobacteriaceae</taxon>
        <taxon>Gardnerella</taxon>
    </lineage>
</organism>
<dbReference type="EMBL" id="PKJN01000001">
    <property type="protein sequence ID" value="PKZ59944.1"/>
    <property type="molecule type" value="Genomic_DNA"/>
</dbReference>
<feature type="compositionally biased region" description="Basic and acidic residues" evidence="1">
    <location>
        <begin position="23"/>
        <end position="34"/>
    </location>
</feature>
<reference evidence="3 4" key="1">
    <citation type="submission" date="2017-12" db="EMBL/GenBank/DDBJ databases">
        <title>Phylogenetic diversity of female urinary microbiome.</title>
        <authorList>
            <person name="Thomas-White K."/>
            <person name="Wolfe A.J."/>
        </authorList>
    </citation>
    <scope>NUCLEOTIDE SEQUENCE [LARGE SCALE GENOMIC DNA]</scope>
    <source>
        <strain evidence="3 4">UMB0682</strain>
    </source>
</reference>
<feature type="compositionally biased region" description="Polar residues" evidence="1">
    <location>
        <begin position="37"/>
        <end position="46"/>
    </location>
</feature>
<feature type="region of interest" description="Disordered" evidence="1">
    <location>
        <begin position="151"/>
        <end position="195"/>
    </location>
</feature>
<keyword evidence="2" id="KW-1133">Transmembrane helix</keyword>
<name>A0AAP8IUC1_GARVA</name>